<keyword evidence="2" id="KW-1003">Cell membrane</keyword>
<name>A0AAV5VME8_9BILA</name>
<evidence type="ECO:0000256" key="1">
    <source>
        <dbReference type="ARBA" id="ARBA00004651"/>
    </source>
</evidence>
<evidence type="ECO:0008006" key="11">
    <source>
        <dbReference type="Google" id="ProtNLM"/>
    </source>
</evidence>
<evidence type="ECO:0000256" key="5">
    <source>
        <dbReference type="ARBA" id="ARBA00023040"/>
    </source>
</evidence>
<evidence type="ECO:0000256" key="3">
    <source>
        <dbReference type="ARBA" id="ARBA00022692"/>
    </source>
</evidence>
<protein>
    <recommendedName>
        <fullName evidence="11">G protein-coupled receptor</fullName>
    </recommendedName>
</protein>
<feature type="transmembrane region" description="Helical" evidence="8">
    <location>
        <begin position="34"/>
        <end position="57"/>
    </location>
</feature>
<keyword evidence="5" id="KW-0297">G-protein coupled receptor</keyword>
<dbReference type="Proteomes" id="UP001432322">
    <property type="component" value="Unassembled WGS sequence"/>
</dbReference>
<dbReference type="GO" id="GO:0004930">
    <property type="term" value="F:G protein-coupled receptor activity"/>
    <property type="evidence" value="ECO:0007669"/>
    <property type="project" value="UniProtKB-KW"/>
</dbReference>
<feature type="non-terminal residue" evidence="9">
    <location>
        <position position="161"/>
    </location>
</feature>
<feature type="transmembrane region" description="Helical" evidence="8">
    <location>
        <begin position="6"/>
        <end position="22"/>
    </location>
</feature>
<reference evidence="9" key="1">
    <citation type="submission" date="2023-10" db="EMBL/GenBank/DDBJ databases">
        <title>Genome assembly of Pristionchus species.</title>
        <authorList>
            <person name="Yoshida K."/>
            <person name="Sommer R.J."/>
        </authorList>
    </citation>
    <scope>NUCLEOTIDE SEQUENCE</scope>
    <source>
        <strain evidence="9">RS5133</strain>
    </source>
</reference>
<keyword evidence="10" id="KW-1185">Reference proteome</keyword>
<evidence type="ECO:0000256" key="2">
    <source>
        <dbReference type="ARBA" id="ARBA00022475"/>
    </source>
</evidence>
<keyword evidence="5" id="KW-0675">Receptor</keyword>
<feature type="non-terminal residue" evidence="9">
    <location>
        <position position="1"/>
    </location>
</feature>
<feature type="transmembrane region" description="Helical" evidence="8">
    <location>
        <begin position="69"/>
        <end position="93"/>
    </location>
</feature>
<evidence type="ECO:0000256" key="6">
    <source>
        <dbReference type="ARBA" id="ARBA00023136"/>
    </source>
</evidence>
<feature type="transmembrane region" description="Helical" evidence="8">
    <location>
        <begin position="105"/>
        <end position="132"/>
    </location>
</feature>
<evidence type="ECO:0000313" key="10">
    <source>
        <dbReference type="Proteomes" id="UP001432322"/>
    </source>
</evidence>
<evidence type="ECO:0000256" key="4">
    <source>
        <dbReference type="ARBA" id="ARBA00022989"/>
    </source>
</evidence>
<dbReference type="GO" id="GO:0005886">
    <property type="term" value="C:plasma membrane"/>
    <property type="evidence" value="ECO:0007669"/>
    <property type="project" value="UniProtKB-SubCell"/>
</dbReference>
<evidence type="ECO:0000256" key="8">
    <source>
        <dbReference type="SAM" id="Phobius"/>
    </source>
</evidence>
<keyword evidence="7" id="KW-0807">Transducer</keyword>
<gene>
    <name evidence="9" type="ORF">PFISCL1PPCAC_11103</name>
</gene>
<keyword evidence="4 8" id="KW-1133">Transmembrane helix</keyword>
<accession>A0AAV5VME8</accession>
<dbReference type="InterPro" id="IPR040435">
    <property type="entry name" value="Put_GPCR_Chromadorea"/>
</dbReference>
<sequence length="161" mass="17954">SVISCLTLSVNIFYGIILFLSWKKKGFRCKKSNVFLASRSYTSVLTIGLLNIALFVWMYGELNFYTTTIFFGLIAADFMFISGTNFAHTVLLYTAVMHPFIYANYLTFAHCIGAGIFLFLLATLQGAIMGFASGTLLFPSSSPVNCTIETFQFPMSFVILF</sequence>
<proteinExistence type="predicted"/>
<comment type="caution">
    <text evidence="9">The sequence shown here is derived from an EMBL/GenBank/DDBJ whole genome shotgun (WGS) entry which is preliminary data.</text>
</comment>
<evidence type="ECO:0000256" key="7">
    <source>
        <dbReference type="ARBA" id="ARBA00023224"/>
    </source>
</evidence>
<organism evidence="9 10">
    <name type="scientific">Pristionchus fissidentatus</name>
    <dbReference type="NCBI Taxonomy" id="1538716"/>
    <lineage>
        <taxon>Eukaryota</taxon>
        <taxon>Metazoa</taxon>
        <taxon>Ecdysozoa</taxon>
        <taxon>Nematoda</taxon>
        <taxon>Chromadorea</taxon>
        <taxon>Rhabditida</taxon>
        <taxon>Rhabditina</taxon>
        <taxon>Diplogasteromorpha</taxon>
        <taxon>Diplogasteroidea</taxon>
        <taxon>Neodiplogasteridae</taxon>
        <taxon>Pristionchus</taxon>
    </lineage>
</organism>
<keyword evidence="3 8" id="KW-0812">Transmembrane</keyword>
<dbReference type="AlphaFoldDB" id="A0AAV5VME8"/>
<dbReference type="PANTHER" id="PTHR37441:SF4">
    <property type="entry name" value="G-PROTEIN COUPLED RECEPTORS FAMILY 1 PROFILE DOMAIN-CONTAINING PROTEIN"/>
    <property type="match status" value="1"/>
</dbReference>
<evidence type="ECO:0000313" key="9">
    <source>
        <dbReference type="EMBL" id="GMT19806.1"/>
    </source>
</evidence>
<dbReference type="PANTHER" id="PTHR37441">
    <property type="entry name" value="PROTEIN CBG16518"/>
    <property type="match status" value="1"/>
</dbReference>
<keyword evidence="6 8" id="KW-0472">Membrane</keyword>
<dbReference type="EMBL" id="BTSY01000003">
    <property type="protein sequence ID" value="GMT19806.1"/>
    <property type="molecule type" value="Genomic_DNA"/>
</dbReference>
<comment type="subcellular location">
    <subcellularLocation>
        <location evidence="1">Cell membrane</location>
        <topology evidence="1">Multi-pass membrane protein</topology>
    </subcellularLocation>
</comment>